<dbReference type="GO" id="GO:0034039">
    <property type="term" value="F:8-oxo-7,8-dihydroguanine DNA N-glycosylase activity"/>
    <property type="evidence" value="ECO:0007669"/>
    <property type="project" value="TreeGrafter"/>
</dbReference>
<dbReference type="SMART" id="SM00525">
    <property type="entry name" value="FES"/>
    <property type="match status" value="1"/>
</dbReference>
<keyword evidence="14" id="KW-0326">Glycosidase</keyword>
<comment type="cofactor">
    <cofactor evidence="2">
        <name>[4Fe-4S] cluster</name>
        <dbReference type="ChEBI" id="CHEBI:49883"/>
    </cofactor>
</comment>
<dbReference type="Pfam" id="PF00633">
    <property type="entry name" value="HHH"/>
    <property type="match status" value="1"/>
</dbReference>
<dbReference type="RefSeq" id="WP_120175867.1">
    <property type="nucleotide sequence ID" value="NZ_AP018786.1"/>
</dbReference>
<evidence type="ECO:0000256" key="6">
    <source>
        <dbReference type="ARBA" id="ARBA00022023"/>
    </source>
</evidence>
<dbReference type="InterPro" id="IPR011257">
    <property type="entry name" value="DNA_glycosylase"/>
</dbReference>
<comment type="catalytic activity">
    <reaction evidence="1">
        <text>Hydrolyzes free adenine bases from 7,8-dihydro-8-oxoguanine:adenine mismatched double-stranded DNA, leaving an apurinic site.</text>
        <dbReference type="EC" id="3.2.2.31"/>
    </reaction>
</comment>
<dbReference type="GO" id="GO:0035485">
    <property type="term" value="F:adenine/guanine mispair binding"/>
    <property type="evidence" value="ECO:0007669"/>
    <property type="project" value="TreeGrafter"/>
</dbReference>
<keyword evidence="7" id="KW-0004">4Fe-4S</keyword>
<dbReference type="InterPro" id="IPR023170">
    <property type="entry name" value="HhH_base_excis_C"/>
</dbReference>
<dbReference type="EMBL" id="AP018786">
    <property type="protein sequence ID" value="BBF22204.1"/>
    <property type="molecule type" value="Genomic_DNA"/>
</dbReference>
<dbReference type="Pfam" id="PF10576">
    <property type="entry name" value="EndIII_4Fe-2S"/>
    <property type="match status" value="1"/>
</dbReference>
<evidence type="ECO:0000256" key="13">
    <source>
        <dbReference type="ARBA" id="ARBA00023204"/>
    </source>
</evidence>
<comment type="function">
    <text evidence="3">Adenine glycosylase active on G-A mispairs. MutY also corrects error-prone DNA synthesis past GO lesions which are due to the oxidatively damaged form of guanine: 7,8-dihydro-8-oxoguanine (8-oxo-dGTP).</text>
</comment>
<evidence type="ECO:0000256" key="11">
    <source>
        <dbReference type="ARBA" id="ARBA00023004"/>
    </source>
</evidence>
<evidence type="ECO:0000256" key="5">
    <source>
        <dbReference type="ARBA" id="ARBA00012045"/>
    </source>
</evidence>
<name>A0A2Z6I750_9BURK</name>
<dbReference type="SMART" id="SM00478">
    <property type="entry name" value="ENDO3c"/>
    <property type="match status" value="1"/>
</dbReference>
<keyword evidence="17" id="KW-1185">Reference proteome</keyword>
<evidence type="ECO:0000256" key="1">
    <source>
        <dbReference type="ARBA" id="ARBA00000843"/>
    </source>
</evidence>
<evidence type="ECO:0000256" key="3">
    <source>
        <dbReference type="ARBA" id="ARBA00002933"/>
    </source>
</evidence>
<feature type="domain" description="HhH-GPD" evidence="15">
    <location>
        <begin position="45"/>
        <end position="197"/>
    </location>
</feature>
<keyword evidence="12" id="KW-0411">Iron-sulfur</keyword>
<keyword evidence="11" id="KW-0408">Iron</keyword>
<dbReference type="InterPro" id="IPR044298">
    <property type="entry name" value="MIG/MutY"/>
</dbReference>
<dbReference type="FunFam" id="1.10.340.30:FF:000002">
    <property type="entry name" value="Adenine DNA glycosylase"/>
    <property type="match status" value="1"/>
</dbReference>
<keyword evidence="9" id="KW-0227">DNA damage</keyword>
<dbReference type="Gene3D" id="1.10.1670.10">
    <property type="entry name" value="Helix-hairpin-Helix base-excision DNA repair enzymes (C-terminal)"/>
    <property type="match status" value="1"/>
</dbReference>
<dbReference type="GO" id="GO:0046872">
    <property type="term" value="F:metal ion binding"/>
    <property type="evidence" value="ECO:0007669"/>
    <property type="project" value="UniProtKB-KW"/>
</dbReference>
<dbReference type="GO" id="GO:0000701">
    <property type="term" value="F:purine-specific mismatch base pair DNA N-glycosylase activity"/>
    <property type="evidence" value="ECO:0007669"/>
    <property type="project" value="UniProtKB-EC"/>
</dbReference>
<dbReference type="GO" id="GO:0006298">
    <property type="term" value="P:mismatch repair"/>
    <property type="evidence" value="ECO:0007669"/>
    <property type="project" value="TreeGrafter"/>
</dbReference>
<dbReference type="AlphaFoldDB" id="A0A2Z6I750"/>
<dbReference type="PROSITE" id="PS00764">
    <property type="entry name" value="ENDONUCLEASE_III_1"/>
    <property type="match status" value="1"/>
</dbReference>
<dbReference type="CDD" id="cd00056">
    <property type="entry name" value="ENDO3c"/>
    <property type="match status" value="1"/>
</dbReference>
<dbReference type="EC" id="3.2.2.31" evidence="5"/>
<dbReference type="GO" id="GO:0006284">
    <property type="term" value="P:base-excision repair"/>
    <property type="evidence" value="ECO:0007669"/>
    <property type="project" value="InterPro"/>
</dbReference>
<sequence length="369" mass="40961">MESKQSTVDAVFAERLTAWQRVHGRHDLPWQRTNRPYERWVSEIMLQQTQVATVIPYFERFMERFPTVGDLARADEDEVLRYWAGLGYYSRGRNLRRAALEVLERFGGVMPERFDDLVSLPGIGESTAAAVSAFACGERRAMTDGNAKRVVARVYAIEGAVGSSAFERAVKAKCLEILPAEADMADYTQGLMDLGAMLCRRRKPACEACPLADLCAARAAGRAESFPEPKKAVPKACRRVAMAFVQTDEGLWLARRTGNEGAETGSVWKGLWTPPMAVDAEASHAELWARLEGDYALSAPLAGADLRHLLSHRELLIEARLYRATPETTNRLRAAGFTPHVEGEAMPGRPAPVVRLLEELMRPSLFGVR</sequence>
<evidence type="ECO:0000256" key="12">
    <source>
        <dbReference type="ARBA" id="ARBA00023014"/>
    </source>
</evidence>
<dbReference type="InterPro" id="IPR004035">
    <property type="entry name" value="Endouclease-III_FeS-bd_BS"/>
</dbReference>
<organism evidence="16 17">
    <name type="scientific">Sutterella megalosphaeroides</name>
    <dbReference type="NCBI Taxonomy" id="2494234"/>
    <lineage>
        <taxon>Bacteria</taxon>
        <taxon>Pseudomonadati</taxon>
        <taxon>Pseudomonadota</taxon>
        <taxon>Betaproteobacteria</taxon>
        <taxon>Burkholderiales</taxon>
        <taxon>Sutterellaceae</taxon>
        <taxon>Sutterella</taxon>
    </lineage>
</organism>
<evidence type="ECO:0000256" key="9">
    <source>
        <dbReference type="ARBA" id="ARBA00022763"/>
    </source>
</evidence>
<dbReference type="Pfam" id="PF00730">
    <property type="entry name" value="HhH-GPD"/>
    <property type="match status" value="1"/>
</dbReference>
<protein>
    <recommendedName>
        <fullName evidence="6">Adenine DNA glycosylase</fullName>
        <ecNumber evidence="5">3.2.2.31</ecNumber>
    </recommendedName>
</protein>
<dbReference type="PROSITE" id="PS01155">
    <property type="entry name" value="ENDONUCLEASE_III_2"/>
    <property type="match status" value="1"/>
</dbReference>
<dbReference type="GO" id="GO:0032357">
    <property type="term" value="F:oxidized purine DNA binding"/>
    <property type="evidence" value="ECO:0007669"/>
    <property type="project" value="TreeGrafter"/>
</dbReference>
<evidence type="ECO:0000256" key="7">
    <source>
        <dbReference type="ARBA" id="ARBA00022485"/>
    </source>
</evidence>
<reference evidence="16 17" key="1">
    <citation type="journal article" date="2018" name="Int. J. Syst. Evol. Microbiol.">
        <title>Mesosutterella multiformis gen. nov., sp. nov., a member of the family Sutterellaceae and Sutterella megalosphaeroides sp. nov., isolated from human faeces.</title>
        <authorList>
            <person name="Sakamoto M."/>
            <person name="Ikeyama N."/>
            <person name="Kunihiro T."/>
            <person name="Iino T."/>
            <person name="Yuki M."/>
            <person name="Ohkuma M."/>
        </authorList>
    </citation>
    <scope>NUCLEOTIDE SEQUENCE [LARGE SCALE GENOMIC DNA]</scope>
    <source>
        <strain evidence="16 17">6FBBBH3</strain>
    </source>
</reference>
<evidence type="ECO:0000313" key="17">
    <source>
        <dbReference type="Proteomes" id="UP000271003"/>
    </source>
</evidence>
<evidence type="ECO:0000256" key="2">
    <source>
        <dbReference type="ARBA" id="ARBA00001966"/>
    </source>
</evidence>
<dbReference type="OrthoDB" id="9802365at2"/>
<dbReference type="GO" id="GO:0051539">
    <property type="term" value="F:4 iron, 4 sulfur cluster binding"/>
    <property type="evidence" value="ECO:0007669"/>
    <property type="project" value="UniProtKB-KW"/>
</dbReference>
<gene>
    <name evidence="16" type="primary">mutY</name>
    <name evidence="16" type="ORF">SUTMEG_00950</name>
</gene>
<keyword evidence="8" id="KW-0479">Metal-binding</keyword>
<dbReference type="Proteomes" id="UP000271003">
    <property type="component" value="Chromosome"/>
</dbReference>
<dbReference type="InterPro" id="IPR003651">
    <property type="entry name" value="Endonuclease3_FeS-loop_motif"/>
</dbReference>
<dbReference type="SUPFAM" id="SSF48150">
    <property type="entry name" value="DNA-glycosylase"/>
    <property type="match status" value="1"/>
</dbReference>
<evidence type="ECO:0000256" key="8">
    <source>
        <dbReference type="ARBA" id="ARBA00022723"/>
    </source>
</evidence>
<dbReference type="InterPro" id="IPR005760">
    <property type="entry name" value="A/G_AdeGlyc_MutY"/>
</dbReference>
<keyword evidence="13" id="KW-0234">DNA repair</keyword>
<dbReference type="KEGG" id="sutt:SUTMEG_00950"/>
<evidence type="ECO:0000256" key="10">
    <source>
        <dbReference type="ARBA" id="ARBA00022801"/>
    </source>
</evidence>
<dbReference type="InterPro" id="IPR003265">
    <property type="entry name" value="HhH-GPD_domain"/>
</dbReference>
<dbReference type="NCBIfam" id="TIGR01084">
    <property type="entry name" value="mutY"/>
    <property type="match status" value="1"/>
</dbReference>
<comment type="similarity">
    <text evidence="4">Belongs to the Nth/MutY family.</text>
</comment>
<dbReference type="InterPro" id="IPR000445">
    <property type="entry name" value="HhH_motif"/>
</dbReference>
<evidence type="ECO:0000259" key="15">
    <source>
        <dbReference type="SMART" id="SM00478"/>
    </source>
</evidence>
<dbReference type="PANTHER" id="PTHR42944">
    <property type="entry name" value="ADENINE DNA GLYCOSYLASE"/>
    <property type="match status" value="1"/>
</dbReference>
<evidence type="ECO:0000256" key="4">
    <source>
        <dbReference type="ARBA" id="ARBA00008343"/>
    </source>
</evidence>
<evidence type="ECO:0000256" key="14">
    <source>
        <dbReference type="ARBA" id="ARBA00023295"/>
    </source>
</evidence>
<dbReference type="PANTHER" id="PTHR42944:SF1">
    <property type="entry name" value="ADENINE DNA GLYCOSYLASE"/>
    <property type="match status" value="1"/>
</dbReference>
<accession>A0A2Z6I750</accession>
<evidence type="ECO:0000313" key="16">
    <source>
        <dbReference type="EMBL" id="BBF22204.1"/>
    </source>
</evidence>
<proteinExistence type="inferred from homology"/>
<dbReference type="Gene3D" id="1.10.340.30">
    <property type="entry name" value="Hypothetical protein, domain 2"/>
    <property type="match status" value="1"/>
</dbReference>
<keyword evidence="10" id="KW-0378">Hydrolase</keyword>
<dbReference type="InterPro" id="IPR004036">
    <property type="entry name" value="Endonuclease-III-like_CS2"/>
</dbReference>